<dbReference type="EMBL" id="AFYH01021626">
    <property type="status" value="NOT_ANNOTATED_CDS"/>
    <property type="molecule type" value="Genomic_DNA"/>
</dbReference>
<dbReference type="GO" id="GO:0005131">
    <property type="term" value="F:growth hormone receptor binding"/>
    <property type="evidence" value="ECO:0007669"/>
    <property type="project" value="TreeGrafter"/>
</dbReference>
<dbReference type="InterPro" id="IPR018116">
    <property type="entry name" value="Somatotropin_CS"/>
</dbReference>
<dbReference type="AlphaFoldDB" id="H3B4D3"/>
<keyword evidence="6" id="KW-1015">Disulfide bond</keyword>
<dbReference type="InParanoid" id="H3B4D3"/>
<sequence length="235" mass="27283">LIFCFLCLVYHLCLALPFLFPFWSTMAYPLDCKDEQGSYSRCTSISLEKLLDRAIQHTELIYTVTEESCAIFEEKFVPFPLRSQKNRGINSCYTKGIHIPGSKSEVQQISDKALLHSVLILVQSWTEPFLYLQKTLDRYDSAPGSLLNKTKWVSDKLPSLEQGVLVLIRKMLDEGLLTTEYQQTLTRFDVNPEVMESVLRDYTILNCFRKDVHRMETFLKLLKCRQSKELSCYLP</sequence>
<dbReference type="FunFam" id="1.20.1250.10:FF:000042">
    <property type="entry name" value="Somatolactin alpha"/>
    <property type="match status" value="1"/>
</dbReference>
<dbReference type="PROSITE" id="PS00338">
    <property type="entry name" value="SOMATOTROPIN_2"/>
    <property type="match status" value="1"/>
</dbReference>
<dbReference type="Proteomes" id="UP000008672">
    <property type="component" value="Unassembled WGS sequence"/>
</dbReference>
<dbReference type="GO" id="GO:0048513">
    <property type="term" value="P:animal organ development"/>
    <property type="evidence" value="ECO:0007669"/>
    <property type="project" value="TreeGrafter"/>
</dbReference>
<dbReference type="Pfam" id="PF00103">
    <property type="entry name" value="Hormone_1"/>
    <property type="match status" value="1"/>
</dbReference>
<feature type="chain" id="PRO_5012903909" evidence="8">
    <location>
        <begin position="16"/>
        <end position="235"/>
    </location>
</feature>
<reference evidence="9" key="3">
    <citation type="submission" date="2025-09" db="UniProtKB">
        <authorList>
            <consortium name="Ensembl"/>
        </authorList>
    </citation>
    <scope>IDENTIFICATION</scope>
</reference>
<dbReference type="GO" id="GO:0046427">
    <property type="term" value="P:positive regulation of receptor signaling pathway via JAK-STAT"/>
    <property type="evidence" value="ECO:0007669"/>
    <property type="project" value="TreeGrafter"/>
</dbReference>
<dbReference type="HOGENOM" id="CLU_088274_2_1_1"/>
<evidence type="ECO:0000256" key="4">
    <source>
        <dbReference type="ARBA" id="ARBA00022702"/>
    </source>
</evidence>
<evidence type="ECO:0000256" key="3">
    <source>
        <dbReference type="ARBA" id="ARBA00022525"/>
    </source>
</evidence>
<evidence type="ECO:0000313" key="9">
    <source>
        <dbReference type="Ensembl" id="ENSLACP00000016754.1"/>
    </source>
</evidence>
<evidence type="ECO:0000256" key="6">
    <source>
        <dbReference type="ARBA" id="ARBA00023157"/>
    </source>
</evidence>
<dbReference type="eggNOG" id="ENOG502R5GJ">
    <property type="taxonomic scope" value="Eukaryota"/>
</dbReference>
<dbReference type="Ensembl" id="ENSLACT00000016872.1">
    <property type="protein sequence ID" value="ENSLACP00000016754.1"/>
    <property type="gene ID" value="ENSLACG00000014761.1"/>
</dbReference>
<dbReference type="GO" id="GO:0060396">
    <property type="term" value="P:growth hormone receptor signaling pathway"/>
    <property type="evidence" value="ECO:0007669"/>
    <property type="project" value="TreeGrafter"/>
</dbReference>
<dbReference type="GO" id="GO:0005615">
    <property type="term" value="C:extracellular space"/>
    <property type="evidence" value="ECO:0007669"/>
    <property type="project" value="TreeGrafter"/>
</dbReference>
<name>H3B4D3_LATCH</name>
<dbReference type="PRINTS" id="PR00836">
    <property type="entry name" value="SOMATOTROPIN"/>
</dbReference>
<dbReference type="STRING" id="7897.ENSLACP00000016754"/>
<dbReference type="PROSITE" id="PS00266">
    <property type="entry name" value="SOMATOTROPIN_1"/>
    <property type="match status" value="1"/>
</dbReference>
<accession>H3B4D3</accession>
<dbReference type="PANTHER" id="PTHR11417">
    <property type="entry name" value="SOMATOTROPIN,PROLACTIN"/>
    <property type="match status" value="1"/>
</dbReference>
<evidence type="ECO:0000256" key="8">
    <source>
        <dbReference type="SAM" id="SignalP"/>
    </source>
</evidence>
<dbReference type="GO" id="GO:0070186">
    <property type="term" value="F:growth hormone activity"/>
    <property type="evidence" value="ECO:0007669"/>
    <property type="project" value="TreeGrafter"/>
</dbReference>
<protein>
    <submittedName>
        <fullName evidence="9">Somatolactin beta</fullName>
    </submittedName>
</protein>
<dbReference type="InterPro" id="IPR001400">
    <property type="entry name" value="Somatotropin/Prolactin"/>
</dbReference>
<dbReference type="GeneTree" id="ENSGT00950000182818"/>
<dbReference type="SUPFAM" id="SSF47266">
    <property type="entry name" value="4-helical cytokines"/>
    <property type="match status" value="1"/>
</dbReference>
<evidence type="ECO:0000256" key="1">
    <source>
        <dbReference type="ARBA" id="ARBA00004613"/>
    </source>
</evidence>
<reference evidence="9" key="2">
    <citation type="submission" date="2025-08" db="UniProtKB">
        <authorList>
            <consortium name="Ensembl"/>
        </authorList>
    </citation>
    <scope>IDENTIFICATION</scope>
</reference>
<evidence type="ECO:0000313" key="10">
    <source>
        <dbReference type="Proteomes" id="UP000008672"/>
    </source>
</evidence>
<keyword evidence="3" id="KW-0964">Secreted</keyword>
<keyword evidence="5 8" id="KW-0732">Signal</keyword>
<dbReference type="OMA" id="ERYDHAP"/>
<dbReference type="GO" id="GO:0045927">
    <property type="term" value="P:positive regulation of growth"/>
    <property type="evidence" value="ECO:0007669"/>
    <property type="project" value="TreeGrafter"/>
</dbReference>
<evidence type="ECO:0000256" key="5">
    <source>
        <dbReference type="ARBA" id="ARBA00022729"/>
    </source>
</evidence>
<evidence type="ECO:0000256" key="2">
    <source>
        <dbReference type="ARBA" id="ARBA00008474"/>
    </source>
</evidence>
<proteinExistence type="inferred from homology"/>
<keyword evidence="10" id="KW-1185">Reference proteome</keyword>
<reference evidence="10" key="1">
    <citation type="submission" date="2011-08" db="EMBL/GenBank/DDBJ databases">
        <title>The draft genome of Latimeria chalumnae.</title>
        <authorList>
            <person name="Di Palma F."/>
            <person name="Alfoldi J."/>
            <person name="Johnson J."/>
            <person name="Berlin A."/>
            <person name="Gnerre S."/>
            <person name="Jaffe D."/>
            <person name="MacCallum I."/>
            <person name="Young S."/>
            <person name="Walker B.J."/>
            <person name="Lander E."/>
            <person name="Lindblad-Toh K."/>
        </authorList>
    </citation>
    <scope>NUCLEOTIDE SEQUENCE [LARGE SCALE GENOMIC DNA]</scope>
    <source>
        <strain evidence="10">Wild caught</strain>
    </source>
</reference>
<dbReference type="PANTHER" id="PTHR11417:SF3">
    <property type="entry name" value="SOMATOLACTIN ALPHA ISOFORM X1-RELATED"/>
    <property type="match status" value="1"/>
</dbReference>
<dbReference type="Gene3D" id="1.20.1250.10">
    <property type="match status" value="1"/>
</dbReference>
<evidence type="ECO:0000256" key="7">
    <source>
        <dbReference type="RuleBase" id="RU003618"/>
    </source>
</evidence>
<dbReference type="InterPro" id="IPR009079">
    <property type="entry name" value="4_helix_cytokine-like_core"/>
</dbReference>
<comment type="similarity">
    <text evidence="2 7">Belongs to the somatotropin/prolactin family.</text>
</comment>
<keyword evidence="4 7" id="KW-0372">Hormone</keyword>
<comment type="subcellular location">
    <subcellularLocation>
        <location evidence="1 7">Secreted</location>
    </subcellularLocation>
</comment>
<feature type="signal peptide" evidence="8">
    <location>
        <begin position="1"/>
        <end position="15"/>
    </location>
</feature>
<dbReference type="GO" id="GO:0031667">
    <property type="term" value="P:response to nutrient levels"/>
    <property type="evidence" value="ECO:0007669"/>
    <property type="project" value="TreeGrafter"/>
</dbReference>
<organism evidence="9 10">
    <name type="scientific">Latimeria chalumnae</name>
    <name type="common">Coelacanth</name>
    <dbReference type="NCBI Taxonomy" id="7897"/>
    <lineage>
        <taxon>Eukaryota</taxon>
        <taxon>Metazoa</taxon>
        <taxon>Chordata</taxon>
        <taxon>Craniata</taxon>
        <taxon>Vertebrata</taxon>
        <taxon>Euteleostomi</taxon>
        <taxon>Coelacanthiformes</taxon>
        <taxon>Coelacanthidae</taxon>
        <taxon>Latimeria</taxon>
    </lineage>
</organism>